<dbReference type="AlphaFoldDB" id="A0ABD3MVC5"/>
<dbReference type="GO" id="GO:0016787">
    <property type="term" value="F:hydrolase activity"/>
    <property type="evidence" value="ECO:0007669"/>
    <property type="project" value="UniProtKB-KW"/>
</dbReference>
<dbReference type="InterPro" id="IPR051058">
    <property type="entry name" value="GDSL_Est/Lipase"/>
</dbReference>
<dbReference type="Proteomes" id="UP001530400">
    <property type="component" value="Unassembled WGS sequence"/>
</dbReference>
<sequence>MKAPVAITNIFITFLPSTEAFSPSCPRFSYPNFPSPFDSISVFGDSFSDVGNIHTLSNGTQPGVWSYSGRYSDGRVWVEYIQQFFGLPQLLPSLGGGTNYAYGGATISNEYIDAYSTALDAAVPSVLDQITQYLEDVGGVIAGNGLHIVHAGYNDYWWYVYRNYTTAEGQDFNLTNVYTTVATNVVQQVRRLYNVGARLFLVGNVPNMSSWAEAALQPLDVLDAYDVLVNGHNSLLASLLSKFEDECSDSTLYLFDAFDTYDCINTYKTFYGIDNVNDACHPNESEDCGDIFSYKFWDYYHPTAHAHQIASMFALQSIYNIELGKTPPIKTSLRKT</sequence>
<dbReference type="PANTHER" id="PTHR45648">
    <property type="entry name" value="GDSL LIPASE/ACYLHYDROLASE FAMILY PROTEIN (AFU_ORTHOLOGUE AFUA_4G14700)"/>
    <property type="match status" value="1"/>
</dbReference>
<proteinExistence type="predicted"/>
<keyword evidence="1" id="KW-0378">Hydrolase</keyword>
<organism evidence="3 4">
    <name type="scientific">Cyclotella atomus</name>
    <dbReference type="NCBI Taxonomy" id="382360"/>
    <lineage>
        <taxon>Eukaryota</taxon>
        <taxon>Sar</taxon>
        <taxon>Stramenopiles</taxon>
        <taxon>Ochrophyta</taxon>
        <taxon>Bacillariophyta</taxon>
        <taxon>Coscinodiscophyceae</taxon>
        <taxon>Thalassiosirophycidae</taxon>
        <taxon>Stephanodiscales</taxon>
        <taxon>Stephanodiscaceae</taxon>
        <taxon>Cyclotella</taxon>
    </lineage>
</organism>
<dbReference type="Pfam" id="PF00657">
    <property type="entry name" value="Lipase_GDSL"/>
    <property type="match status" value="1"/>
</dbReference>
<feature type="signal peptide" evidence="2">
    <location>
        <begin position="1"/>
        <end position="20"/>
    </location>
</feature>
<dbReference type="SUPFAM" id="SSF52266">
    <property type="entry name" value="SGNH hydrolase"/>
    <property type="match status" value="1"/>
</dbReference>
<dbReference type="InterPro" id="IPR036514">
    <property type="entry name" value="SGNH_hydro_sf"/>
</dbReference>
<dbReference type="PANTHER" id="PTHR45648:SF22">
    <property type="entry name" value="GDSL LIPASE_ACYLHYDROLASE FAMILY PROTEIN (AFU_ORTHOLOGUE AFUA_4G14700)"/>
    <property type="match status" value="1"/>
</dbReference>
<dbReference type="Gene3D" id="3.40.50.1110">
    <property type="entry name" value="SGNH hydrolase"/>
    <property type="match status" value="1"/>
</dbReference>
<feature type="chain" id="PRO_5044828771" evidence="2">
    <location>
        <begin position="21"/>
        <end position="336"/>
    </location>
</feature>
<gene>
    <name evidence="3" type="ORF">ACHAWO_001796</name>
</gene>
<evidence type="ECO:0000256" key="1">
    <source>
        <dbReference type="ARBA" id="ARBA00022801"/>
    </source>
</evidence>
<keyword evidence="2" id="KW-0732">Signal</keyword>
<evidence type="ECO:0000313" key="3">
    <source>
        <dbReference type="EMBL" id="KAL3767900.1"/>
    </source>
</evidence>
<keyword evidence="4" id="KW-1185">Reference proteome</keyword>
<reference evidence="3 4" key="1">
    <citation type="submission" date="2024-10" db="EMBL/GenBank/DDBJ databases">
        <title>Updated reference genomes for cyclostephanoid diatoms.</title>
        <authorList>
            <person name="Roberts W.R."/>
            <person name="Alverson A.J."/>
        </authorList>
    </citation>
    <scope>NUCLEOTIDE SEQUENCE [LARGE SCALE GENOMIC DNA]</scope>
    <source>
        <strain evidence="3 4">AJA010-31</strain>
    </source>
</reference>
<name>A0ABD3MVC5_9STRA</name>
<dbReference type="CDD" id="cd01846">
    <property type="entry name" value="fatty_acyltransferase_like"/>
    <property type="match status" value="1"/>
</dbReference>
<evidence type="ECO:0000313" key="4">
    <source>
        <dbReference type="Proteomes" id="UP001530400"/>
    </source>
</evidence>
<accession>A0ABD3MVC5</accession>
<comment type="caution">
    <text evidence="3">The sequence shown here is derived from an EMBL/GenBank/DDBJ whole genome shotgun (WGS) entry which is preliminary data.</text>
</comment>
<dbReference type="InterPro" id="IPR001087">
    <property type="entry name" value="GDSL"/>
</dbReference>
<protein>
    <submittedName>
        <fullName evidence="3">Uncharacterized protein</fullName>
    </submittedName>
</protein>
<dbReference type="EMBL" id="JALLPJ020001356">
    <property type="protein sequence ID" value="KAL3767900.1"/>
    <property type="molecule type" value="Genomic_DNA"/>
</dbReference>
<evidence type="ECO:0000256" key="2">
    <source>
        <dbReference type="SAM" id="SignalP"/>
    </source>
</evidence>